<keyword evidence="2" id="KW-0175">Coiled coil</keyword>
<dbReference type="InterPro" id="IPR018247">
    <property type="entry name" value="EF_Hand_1_Ca_BS"/>
</dbReference>
<dbReference type="EMBL" id="CAMXCT030001788">
    <property type="protein sequence ID" value="CAL4780385.1"/>
    <property type="molecule type" value="Genomic_DNA"/>
</dbReference>
<accession>A0A9P1CLG1</accession>
<organism evidence="4">
    <name type="scientific">Cladocopium goreaui</name>
    <dbReference type="NCBI Taxonomy" id="2562237"/>
    <lineage>
        <taxon>Eukaryota</taxon>
        <taxon>Sar</taxon>
        <taxon>Alveolata</taxon>
        <taxon>Dinophyceae</taxon>
        <taxon>Suessiales</taxon>
        <taxon>Symbiodiniaceae</taxon>
        <taxon>Cladocopium</taxon>
    </lineage>
</organism>
<evidence type="ECO:0000313" key="4">
    <source>
        <dbReference type="EMBL" id="CAI3993073.1"/>
    </source>
</evidence>
<dbReference type="SUPFAM" id="SSF47473">
    <property type="entry name" value="EF-hand"/>
    <property type="match status" value="1"/>
</dbReference>
<feature type="domain" description="EF-hand" evidence="3">
    <location>
        <begin position="242"/>
        <end position="277"/>
    </location>
</feature>
<sequence>MADSLFCRHCGSKREEVPVQQSAPQISSPIHMLTEEEQGQILVERKIEAFRQLAANLDAQVIDQIVDEHNRRLVGSSGVGNGAALEACQQELAQCKELLALKEQELADCREELQRLREYSTALEERDQKLSAAVHSSAPMLDQVHRKVSFTPSAVQPTIAAINPAASRFAQMDTNHDGLISQDEFESHRAARSNVYMADTNRGHSTAASVGSSSPGGRCMVQLPSQATYKAAYLPSHQAPVMPMPVQDSLFQRIDSNHDGVISAEEAVAQLHWHRLKRGGHSASLSAPYSSKKGVGLKFYLYYKSNVIIPIYDICIHIYIYTCITLDVYVYSRKANLC</sequence>
<dbReference type="InterPro" id="IPR002048">
    <property type="entry name" value="EF_hand_dom"/>
</dbReference>
<dbReference type="Gene3D" id="1.10.238.10">
    <property type="entry name" value="EF-hand"/>
    <property type="match status" value="1"/>
</dbReference>
<dbReference type="EMBL" id="CAMXCT010001788">
    <property type="protein sequence ID" value="CAI3993073.1"/>
    <property type="molecule type" value="Genomic_DNA"/>
</dbReference>
<comment type="caution">
    <text evidence="4">The sequence shown here is derived from an EMBL/GenBank/DDBJ whole genome shotgun (WGS) entry which is preliminary data.</text>
</comment>
<feature type="coiled-coil region" evidence="2">
    <location>
        <begin position="85"/>
        <end position="126"/>
    </location>
</feature>
<dbReference type="EMBL" id="CAMXCT020001788">
    <property type="protein sequence ID" value="CAL1146448.1"/>
    <property type="molecule type" value="Genomic_DNA"/>
</dbReference>
<evidence type="ECO:0000256" key="2">
    <source>
        <dbReference type="SAM" id="Coils"/>
    </source>
</evidence>
<keyword evidence="6" id="KW-1185">Reference proteome</keyword>
<dbReference type="AlphaFoldDB" id="A0A9P1CLG1"/>
<keyword evidence="1" id="KW-0106">Calcium</keyword>
<dbReference type="Pfam" id="PF13202">
    <property type="entry name" value="EF-hand_5"/>
    <property type="match status" value="2"/>
</dbReference>
<evidence type="ECO:0000259" key="3">
    <source>
        <dbReference type="PROSITE" id="PS50222"/>
    </source>
</evidence>
<evidence type="ECO:0000313" key="5">
    <source>
        <dbReference type="EMBL" id="CAL4780385.1"/>
    </source>
</evidence>
<protein>
    <recommendedName>
        <fullName evidence="3">EF-hand domain-containing protein</fullName>
    </recommendedName>
</protein>
<dbReference type="PROSITE" id="PS50222">
    <property type="entry name" value="EF_HAND_2"/>
    <property type="match status" value="1"/>
</dbReference>
<dbReference type="GO" id="GO:0005509">
    <property type="term" value="F:calcium ion binding"/>
    <property type="evidence" value="ECO:0007669"/>
    <property type="project" value="InterPro"/>
</dbReference>
<reference evidence="5 6" key="2">
    <citation type="submission" date="2024-05" db="EMBL/GenBank/DDBJ databases">
        <authorList>
            <person name="Chen Y."/>
            <person name="Shah S."/>
            <person name="Dougan E. K."/>
            <person name="Thang M."/>
            <person name="Chan C."/>
        </authorList>
    </citation>
    <scope>NUCLEOTIDE SEQUENCE [LARGE SCALE GENOMIC DNA]</scope>
</reference>
<evidence type="ECO:0000256" key="1">
    <source>
        <dbReference type="ARBA" id="ARBA00022837"/>
    </source>
</evidence>
<gene>
    <name evidence="4" type="ORF">C1SCF055_LOCUS19853</name>
</gene>
<dbReference type="Proteomes" id="UP001152797">
    <property type="component" value="Unassembled WGS sequence"/>
</dbReference>
<dbReference type="InterPro" id="IPR011992">
    <property type="entry name" value="EF-hand-dom_pair"/>
</dbReference>
<proteinExistence type="predicted"/>
<reference evidence="4" key="1">
    <citation type="submission" date="2022-10" db="EMBL/GenBank/DDBJ databases">
        <authorList>
            <person name="Chen Y."/>
            <person name="Dougan E. K."/>
            <person name="Chan C."/>
            <person name="Rhodes N."/>
            <person name="Thang M."/>
        </authorList>
    </citation>
    <scope>NUCLEOTIDE SEQUENCE</scope>
</reference>
<evidence type="ECO:0000313" key="6">
    <source>
        <dbReference type="Proteomes" id="UP001152797"/>
    </source>
</evidence>
<name>A0A9P1CLG1_9DINO</name>
<dbReference type="PROSITE" id="PS00018">
    <property type="entry name" value="EF_HAND_1"/>
    <property type="match status" value="1"/>
</dbReference>